<dbReference type="OrthoDB" id="9906043at2759"/>
<dbReference type="SUPFAM" id="SSF56436">
    <property type="entry name" value="C-type lectin-like"/>
    <property type="match status" value="1"/>
</dbReference>
<proteinExistence type="predicted"/>
<dbReference type="Proteomes" id="UP000596742">
    <property type="component" value="Unassembled WGS sequence"/>
</dbReference>
<dbReference type="InterPro" id="IPR016186">
    <property type="entry name" value="C-type_lectin-like/link_sf"/>
</dbReference>
<comment type="caution">
    <text evidence="2">The sequence shown here is derived from an EMBL/GenBank/DDBJ whole genome shotgun (WGS) entry which is preliminary data.</text>
</comment>
<dbReference type="InterPro" id="IPR016187">
    <property type="entry name" value="CTDL_fold"/>
</dbReference>
<sequence length="166" mass="18607">MRIDVSIVCLCAMFARGVAQLNVVKREYFTTKYGRILPSSTTLIQQKTQSVSACVYLCSIHKACCVASYDRKTQQCNLDKSCCPESEQSADAQMLKIRTVLLQCPKGWLKKENKCYYFSNELNTWADAKVCTIAFACSVTGDTRQRGSNIELTIAACSSMPKWAWP</sequence>
<reference evidence="2" key="1">
    <citation type="submission" date="2018-11" db="EMBL/GenBank/DDBJ databases">
        <authorList>
            <person name="Alioto T."/>
            <person name="Alioto T."/>
        </authorList>
    </citation>
    <scope>NUCLEOTIDE SEQUENCE</scope>
</reference>
<evidence type="ECO:0000313" key="3">
    <source>
        <dbReference type="Proteomes" id="UP000596742"/>
    </source>
</evidence>
<protein>
    <submittedName>
        <fullName evidence="2">Uncharacterized protein</fullName>
    </submittedName>
</protein>
<evidence type="ECO:0000256" key="1">
    <source>
        <dbReference type="SAM" id="SignalP"/>
    </source>
</evidence>
<evidence type="ECO:0000313" key="2">
    <source>
        <dbReference type="EMBL" id="VDI23011.1"/>
    </source>
</evidence>
<feature type="chain" id="PRO_5032435820" evidence="1">
    <location>
        <begin position="20"/>
        <end position="166"/>
    </location>
</feature>
<dbReference type="EMBL" id="UYJE01003875">
    <property type="protein sequence ID" value="VDI23011.1"/>
    <property type="molecule type" value="Genomic_DNA"/>
</dbReference>
<organism evidence="2 3">
    <name type="scientific">Mytilus galloprovincialis</name>
    <name type="common">Mediterranean mussel</name>
    <dbReference type="NCBI Taxonomy" id="29158"/>
    <lineage>
        <taxon>Eukaryota</taxon>
        <taxon>Metazoa</taxon>
        <taxon>Spiralia</taxon>
        <taxon>Lophotrochozoa</taxon>
        <taxon>Mollusca</taxon>
        <taxon>Bivalvia</taxon>
        <taxon>Autobranchia</taxon>
        <taxon>Pteriomorphia</taxon>
        <taxon>Mytilida</taxon>
        <taxon>Mytiloidea</taxon>
        <taxon>Mytilidae</taxon>
        <taxon>Mytilinae</taxon>
        <taxon>Mytilus</taxon>
    </lineage>
</organism>
<keyword evidence="1" id="KW-0732">Signal</keyword>
<dbReference type="AlphaFoldDB" id="A0A8B6DS78"/>
<accession>A0A8B6DS78</accession>
<feature type="signal peptide" evidence="1">
    <location>
        <begin position="1"/>
        <end position="19"/>
    </location>
</feature>
<gene>
    <name evidence="2" type="ORF">MGAL_10B080897</name>
</gene>
<name>A0A8B6DS78_MYTGA</name>
<keyword evidence="3" id="KW-1185">Reference proteome</keyword>
<dbReference type="Gene3D" id="3.10.100.10">
    <property type="entry name" value="Mannose-Binding Protein A, subunit A"/>
    <property type="match status" value="1"/>
</dbReference>